<evidence type="ECO:0000256" key="1">
    <source>
        <dbReference type="SAM" id="MobiDB-lite"/>
    </source>
</evidence>
<dbReference type="RefSeq" id="WP_033105622.1">
    <property type="nucleotide sequence ID" value="NZ_JAJVKR010000004.1"/>
</dbReference>
<accession>A0ABV3LIP3</accession>
<evidence type="ECO:0000313" key="3">
    <source>
        <dbReference type="Proteomes" id="UP001553715"/>
    </source>
</evidence>
<keyword evidence="3" id="KW-1185">Reference proteome</keyword>
<gene>
    <name evidence="2" type="ORF">AB0301_12010</name>
</gene>
<organism evidence="2 3">
    <name type="scientific">Microbacterium profundi</name>
    <dbReference type="NCBI Taxonomy" id="450380"/>
    <lineage>
        <taxon>Bacteria</taxon>
        <taxon>Bacillati</taxon>
        <taxon>Actinomycetota</taxon>
        <taxon>Actinomycetes</taxon>
        <taxon>Micrococcales</taxon>
        <taxon>Microbacteriaceae</taxon>
        <taxon>Microbacterium</taxon>
    </lineage>
</organism>
<proteinExistence type="predicted"/>
<name>A0ABV3LIP3_9MICO</name>
<feature type="region of interest" description="Disordered" evidence="1">
    <location>
        <begin position="172"/>
        <end position="203"/>
    </location>
</feature>
<comment type="caution">
    <text evidence="2">The sequence shown here is derived from an EMBL/GenBank/DDBJ whole genome shotgun (WGS) entry which is preliminary data.</text>
</comment>
<dbReference type="Pfam" id="PF07388">
    <property type="entry name" value="A-2_8-polyST"/>
    <property type="match status" value="1"/>
</dbReference>
<dbReference type="InterPro" id="IPR010866">
    <property type="entry name" value="A-2_8-polyST"/>
</dbReference>
<evidence type="ECO:0000313" key="2">
    <source>
        <dbReference type="EMBL" id="MEW1975781.1"/>
    </source>
</evidence>
<dbReference type="EMBL" id="JBFBMH010000017">
    <property type="protein sequence ID" value="MEW1975781.1"/>
    <property type="molecule type" value="Genomic_DNA"/>
</dbReference>
<protein>
    <submittedName>
        <fullName evidence="2">Polysialyltransferase family glycosyltransferase</fullName>
    </submittedName>
</protein>
<sequence length="475" mass="51818">MTQLFVLHSAYGLTTAAAALDEGIIEAGQERVLVPVNSARIPETSLAIHEQPNLRSLCARFDRIEPLDEILSPRHPSSWHPVAADLPILNRLLARAWNLDDDLELFVQSPQVAPARTLLSLFPNASITVIGDGLMTYSPMRVKLPRTVVERVGRVVYADVVPGVEPLVFGAARPTPPRETEPGMPRLVPQARSRGGAGGAERMPVPPAAFRKVLLETTAADPQLDALADGTPTALVLGQYLSALGLVSAAEEIAMQCDMIDRAAAWHPRRIVFKPHPSAPSLVTDAVRERAESHGAEFVEYRGVESAELVAERLDVAGVVAGFSTALPTVQALFGRPVASSGTQTVLRRLTPYENSNRVPATIVDALTRTDDRYRDPAQLQLLIDAVGYAMQPKIAAHLRPRAEELLSRLDQPERDRYFARKRLIELRLPGAPAEPIVRRALRSVGGVGRAEEIRLTIKGARRRAARVWKVARGL</sequence>
<dbReference type="Proteomes" id="UP001553715">
    <property type="component" value="Unassembled WGS sequence"/>
</dbReference>
<reference evidence="2 3" key="1">
    <citation type="submission" date="2024-06" db="EMBL/GenBank/DDBJ databases">
        <title>The Natural Products Discovery Center: Release of the First 8490 Sequenced Strains for Exploring Actinobacteria Biosynthetic Diversity.</title>
        <authorList>
            <person name="Kalkreuter E."/>
            <person name="Kautsar S.A."/>
            <person name="Yang D."/>
            <person name="Bader C.D."/>
            <person name="Teijaro C.N."/>
            <person name="Fluegel L."/>
            <person name="Davis C.M."/>
            <person name="Simpson J.R."/>
            <person name="Lauterbach L."/>
            <person name="Steele A.D."/>
            <person name="Gui C."/>
            <person name="Meng S."/>
            <person name="Li G."/>
            <person name="Viehrig K."/>
            <person name="Ye F."/>
            <person name="Su P."/>
            <person name="Kiefer A.F."/>
            <person name="Nichols A."/>
            <person name="Cepeda A.J."/>
            <person name="Yan W."/>
            <person name="Fan B."/>
            <person name="Jiang Y."/>
            <person name="Adhikari A."/>
            <person name="Zheng C.-J."/>
            <person name="Schuster L."/>
            <person name="Cowan T.M."/>
            <person name="Smanski M.J."/>
            <person name="Chevrette M.G."/>
            <person name="De Carvalho L.P.S."/>
            <person name="Shen B."/>
        </authorList>
    </citation>
    <scope>NUCLEOTIDE SEQUENCE [LARGE SCALE GENOMIC DNA]</scope>
    <source>
        <strain evidence="2 3">NPDC077434</strain>
    </source>
</reference>